<keyword evidence="12" id="KW-1133">Transmembrane helix</keyword>
<dbReference type="InterPro" id="IPR036641">
    <property type="entry name" value="HPT_dom_sf"/>
</dbReference>
<feature type="domain" description="Histidine kinase" evidence="17">
    <location>
        <begin position="690"/>
        <end position="904"/>
    </location>
</feature>
<dbReference type="CDD" id="cd17546">
    <property type="entry name" value="REC_hyHK_CKI1_RcsC-like"/>
    <property type="match status" value="1"/>
</dbReference>
<dbReference type="InterPro" id="IPR001789">
    <property type="entry name" value="Sig_transdc_resp-reg_receiver"/>
</dbReference>
<reference evidence="20 21" key="1">
    <citation type="submission" date="2020-07" db="EMBL/GenBank/DDBJ databases">
        <title>Draft genome sequence of violacein-producing bacteria and related species.</title>
        <authorList>
            <person name="Wilson H.S."/>
            <person name="De Leon M.E."/>
        </authorList>
    </citation>
    <scope>NUCLEOTIDE SEQUENCE [LARGE SCALE GENOMIC DNA]</scope>
    <source>
        <strain evidence="20 21">HSC-21Su07</strain>
    </source>
</reference>
<keyword evidence="10" id="KW-0418">Kinase</keyword>
<evidence type="ECO:0000259" key="18">
    <source>
        <dbReference type="PROSITE" id="PS50110"/>
    </source>
</evidence>
<keyword evidence="8" id="KW-0812">Transmembrane</keyword>
<dbReference type="SUPFAM" id="SSF47384">
    <property type="entry name" value="Homodimeric domain of signal transducing histidine kinase"/>
    <property type="match status" value="1"/>
</dbReference>
<dbReference type="RefSeq" id="WP_181837295.1">
    <property type="nucleotide sequence ID" value="NZ_JACERN010000042.1"/>
</dbReference>
<dbReference type="PRINTS" id="PR00344">
    <property type="entry name" value="BCTRLSENSOR"/>
</dbReference>
<dbReference type="InterPro" id="IPR036890">
    <property type="entry name" value="HATPase_C_sf"/>
</dbReference>
<gene>
    <name evidence="20" type="ORF">H2Z84_18690</name>
</gene>
<keyword evidence="11" id="KW-0067">ATP-binding</keyword>
<dbReference type="InterPro" id="IPR036097">
    <property type="entry name" value="HisK_dim/P_sf"/>
</dbReference>
<keyword evidence="4" id="KW-1003">Cell membrane</keyword>
<evidence type="ECO:0000256" key="5">
    <source>
        <dbReference type="ARBA" id="ARBA00022519"/>
    </source>
</evidence>
<sequence length="1157" mass="127414">MRQIEFWLGGLCLALCWLARCALAEPLPLQLYPEQAATQPGAERQRPPLKVGVVLDEYIPYYVRKDGTQLQGISADYLALIGRQLGRRIEALPFNDKQQLLQALRTGAIDLLAGNQSDLAADLLSTHAYFPNRIIEVKRIDEDNSRRPRIAIGKHPALAAQLARIYPGSPIQGFDNGLQAMQAVAFGQADLYIGNPTEANFLINQLSLDSLEIANYSALEDDPFVFLLRKDNSALQSRVNDALSAIPGKVELEVQKRWQGGNEHYNISQQIKLSPSEQAWIKAHPVVRYSAPADLYPLAFKTSPDAPAAGMAIELLQKIAQRTGLRFIEAARSGNHQLVDFSRAEVDIIPNLVVSDRRRQDMLFSMPYAHSLWGVITRSDDSTIRTLADLAGKKVAIIRNSAARESISDPALRARIQFVEAADMLASFRLLAEHKVDANINSLLTANAIVRNGELGRFKVIGTANQTPLDIAIGTSRTLPLLAEIINKAVLAIPQEELDKLRLDWVNSKASTMHVGLSRLNDHHYQNMIWLLVASLVALLILIAYRTRCHWQQQRALRDRLDTLGRLVDQLPFALFIKLPGSGIELSNPPYRALRAQSEDGALEVLQRDIIAVARTEGRSAQREGQVSTRQGKQDLLLWAKPFFTLTQDEGAILGGWFDITPLKHSERALEQARDDAESANRAKTTFLAVISHEIRTPMNAILGLLELELKKAANTNLSTIFQSATSLLHLLDGILDQAKMEAGQLSIAPHPAQPWRMLASMAALYGPIAKENGLSLALHTDPALPETLFMDEKRVSQILGNVLGNAIKFTEQGDIRIDCQWQPQSPGQGVLQLDIRDTGRGISDEAQASIFDAYAQENPATKSGTGLGLWICANLLRQMGGDISLASQLGVGTLVSIRIPCRSDCDISQDTSTPLPQQVEPALRVLVVDDHPANRLLLEQQLRFIGLHDIHSLPSAEEALALLEAEHCDIVISDCFMPGMDGFSLARQLRARTGKQPYIIGYTADARPRNLSQALAAGMDCCLTKPVNIEQLTAALAACPRDDASQQRRRILQERIAGLKLATVARQQFIDLMQESNQQDIAALQQASAQADFVQMSALTHKLMGAARMVQDQEMLSLSELLQDSVSQQSLAECQEIVADLVQAVAECNAMLEQAR</sequence>
<dbReference type="InterPro" id="IPR008207">
    <property type="entry name" value="Sig_transdc_His_kin_Hpt_dom"/>
</dbReference>
<feature type="domain" description="Response regulatory" evidence="18">
    <location>
        <begin position="925"/>
        <end position="1041"/>
    </location>
</feature>
<dbReference type="CDD" id="cd16922">
    <property type="entry name" value="HATPase_EvgS-ArcB-TorS-like"/>
    <property type="match status" value="1"/>
</dbReference>
<feature type="modified residue" description="4-aspartylphosphate" evidence="16">
    <location>
        <position position="975"/>
    </location>
</feature>
<keyword evidence="7" id="KW-0808">Transferase</keyword>
<dbReference type="SMART" id="SM00062">
    <property type="entry name" value="PBPb"/>
    <property type="match status" value="2"/>
</dbReference>
<dbReference type="GO" id="GO:0005886">
    <property type="term" value="C:plasma membrane"/>
    <property type="evidence" value="ECO:0007669"/>
    <property type="project" value="UniProtKB-SubCell"/>
</dbReference>
<dbReference type="EC" id="2.7.13.3" evidence="3"/>
<keyword evidence="21" id="KW-1185">Reference proteome</keyword>
<evidence type="ECO:0000256" key="1">
    <source>
        <dbReference type="ARBA" id="ARBA00000085"/>
    </source>
</evidence>
<keyword evidence="11" id="KW-0547">Nucleotide-binding</keyword>
<evidence type="ECO:0000256" key="15">
    <source>
        <dbReference type="PROSITE-ProRule" id="PRU00110"/>
    </source>
</evidence>
<evidence type="ECO:0000256" key="3">
    <source>
        <dbReference type="ARBA" id="ARBA00012438"/>
    </source>
</evidence>
<dbReference type="Gene3D" id="1.20.120.160">
    <property type="entry name" value="HPT domain"/>
    <property type="match status" value="1"/>
</dbReference>
<evidence type="ECO:0000256" key="4">
    <source>
        <dbReference type="ARBA" id="ARBA00022475"/>
    </source>
</evidence>
<keyword evidence="6 16" id="KW-0597">Phosphoprotein</keyword>
<dbReference type="GO" id="GO:0009927">
    <property type="term" value="F:histidine phosphotransfer kinase activity"/>
    <property type="evidence" value="ECO:0007669"/>
    <property type="project" value="TreeGrafter"/>
</dbReference>
<dbReference type="SMART" id="SM00387">
    <property type="entry name" value="HATPase_c"/>
    <property type="match status" value="1"/>
</dbReference>
<dbReference type="GO" id="GO:0000155">
    <property type="term" value="F:phosphorelay sensor kinase activity"/>
    <property type="evidence" value="ECO:0007669"/>
    <property type="project" value="InterPro"/>
</dbReference>
<dbReference type="SUPFAM" id="SSF53850">
    <property type="entry name" value="Periplasmic binding protein-like II"/>
    <property type="match status" value="2"/>
</dbReference>
<dbReference type="SUPFAM" id="SSF55874">
    <property type="entry name" value="ATPase domain of HSP90 chaperone/DNA topoisomerase II/histidine kinase"/>
    <property type="match status" value="1"/>
</dbReference>
<comment type="caution">
    <text evidence="20">The sequence shown here is derived from an EMBL/GenBank/DDBJ whole genome shotgun (WGS) entry which is preliminary data.</text>
</comment>
<dbReference type="SMART" id="SM00388">
    <property type="entry name" value="HisKA"/>
    <property type="match status" value="1"/>
</dbReference>
<accession>A0A838YI59</accession>
<keyword evidence="5" id="KW-0997">Cell inner membrane</keyword>
<evidence type="ECO:0000256" key="13">
    <source>
        <dbReference type="ARBA" id="ARBA00023012"/>
    </source>
</evidence>
<evidence type="ECO:0000256" key="2">
    <source>
        <dbReference type="ARBA" id="ARBA00004429"/>
    </source>
</evidence>
<feature type="modified residue" description="Phosphohistidine" evidence="15">
    <location>
        <position position="1102"/>
    </location>
</feature>
<dbReference type="SUPFAM" id="SSF47226">
    <property type="entry name" value="Histidine-containing phosphotransfer domain, HPT domain"/>
    <property type="match status" value="1"/>
</dbReference>
<evidence type="ECO:0000256" key="6">
    <source>
        <dbReference type="ARBA" id="ARBA00022553"/>
    </source>
</evidence>
<evidence type="ECO:0000313" key="21">
    <source>
        <dbReference type="Proteomes" id="UP000545606"/>
    </source>
</evidence>
<dbReference type="Gene3D" id="3.30.565.10">
    <property type="entry name" value="Histidine kinase-like ATPase, C-terminal domain"/>
    <property type="match status" value="1"/>
</dbReference>
<protein>
    <recommendedName>
        <fullName evidence="3">histidine kinase</fullName>
        <ecNumber evidence="3">2.7.13.3</ecNumber>
    </recommendedName>
</protein>
<dbReference type="PROSITE" id="PS50894">
    <property type="entry name" value="HPT"/>
    <property type="match status" value="1"/>
</dbReference>
<keyword evidence="13" id="KW-0902">Two-component regulatory system</keyword>
<evidence type="ECO:0000259" key="19">
    <source>
        <dbReference type="PROSITE" id="PS50894"/>
    </source>
</evidence>
<feature type="domain" description="HPt" evidence="19">
    <location>
        <begin position="1063"/>
        <end position="1156"/>
    </location>
</feature>
<evidence type="ECO:0000256" key="11">
    <source>
        <dbReference type="ARBA" id="ARBA00022840"/>
    </source>
</evidence>
<dbReference type="Gene3D" id="1.10.287.130">
    <property type="match status" value="1"/>
</dbReference>
<dbReference type="Pfam" id="PF00512">
    <property type="entry name" value="HisKA"/>
    <property type="match status" value="1"/>
</dbReference>
<dbReference type="CDD" id="cd00082">
    <property type="entry name" value="HisKA"/>
    <property type="match status" value="1"/>
</dbReference>
<evidence type="ECO:0000256" key="10">
    <source>
        <dbReference type="ARBA" id="ARBA00022777"/>
    </source>
</evidence>
<dbReference type="InterPro" id="IPR004358">
    <property type="entry name" value="Sig_transdc_His_kin-like_C"/>
</dbReference>
<evidence type="ECO:0000313" key="20">
    <source>
        <dbReference type="EMBL" id="MBA4710404.1"/>
    </source>
</evidence>
<dbReference type="EMBL" id="JACERN010000042">
    <property type="protein sequence ID" value="MBA4710404.1"/>
    <property type="molecule type" value="Genomic_DNA"/>
</dbReference>
<evidence type="ECO:0000256" key="12">
    <source>
        <dbReference type="ARBA" id="ARBA00022989"/>
    </source>
</evidence>
<dbReference type="InterPro" id="IPR005467">
    <property type="entry name" value="His_kinase_dom"/>
</dbReference>
<dbReference type="Pfam" id="PF00497">
    <property type="entry name" value="SBP_bac_3"/>
    <property type="match status" value="2"/>
</dbReference>
<comment type="catalytic activity">
    <reaction evidence="1">
        <text>ATP + protein L-histidine = ADP + protein N-phospho-L-histidine.</text>
        <dbReference type="EC" id="2.7.13.3"/>
    </reaction>
</comment>
<evidence type="ECO:0000256" key="14">
    <source>
        <dbReference type="ARBA" id="ARBA00023136"/>
    </source>
</evidence>
<dbReference type="InterPro" id="IPR003661">
    <property type="entry name" value="HisK_dim/P_dom"/>
</dbReference>
<evidence type="ECO:0000256" key="7">
    <source>
        <dbReference type="ARBA" id="ARBA00022679"/>
    </source>
</evidence>
<dbReference type="PROSITE" id="PS50110">
    <property type="entry name" value="RESPONSE_REGULATORY"/>
    <property type="match status" value="1"/>
</dbReference>
<evidence type="ECO:0000256" key="8">
    <source>
        <dbReference type="ARBA" id="ARBA00022692"/>
    </source>
</evidence>
<keyword evidence="14" id="KW-0472">Membrane</keyword>
<dbReference type="AlphaFoldDB" id="A0A838YI59"/>
<keyword evidence="9" id="KW-0732">Signal</keyword>
<dbReference type="InterPro" id="IPR049870">
    <property type="entry name" value="BvgS-like_periplasmic1"/>
</dbReference>
<dbReference type="PANTHER" id="PTHR43047">
    <property type="entry name" value="TWO-COMPONENT HISTIDINE PROTEIN KINASE"/>
    <property type="match status" value="1"/>
</dbReference>
<dbReference type="Pfam" id="PF02518">
    <property type="entry name" value="HATPase_c"/>
    <property type="match status" value="1"/>
</dbReference>
<comment type="subcellular location">
    <subcellularLocation>
        <location evidence="2">Cell inner membrane</location>
        <topology evidence="2">Multi-pass membrane protein</topology>
    </subcellularLocation>
</comment>
<dbReference type="CDD" id="cd13705">
    <property type="entry name" value="PBP2_BvgS_D1"/>
    <property type="match status" value="1"/>
</dbReference>
<dbReference type="PANTHER" id="PTHR43047:SF72">
    <property type="entry name" value="OSMOSENSING HISTIDINE PROTEIN KINASE SLN1"/>
    <property type="match status" value="1"/>
</dbReference>
<dbReference type="InterPro" id="IPR011006">
    <property type="entry name" value="CheY-like_superfamily"/>
</dbReference>
<dbReference type="Pfam" id="PF00072">
    <property type="entry name" value="Response_reg"/>
    <property type="match status" value="1"/>
</dbReference>
<dbReference type="PROSITE" id="PS50109">
    <property type="entry name" value="HIS_KIN"/>
    <property type="match status" value="1"/>
</dbReference>
<dbReference type="Proteomes" id="UP000545606">
    <property type="component" value="Unassembled WGS sequence"/>
</dbReference>
<dbReference type="SMART" id="SM00448">
    <property type="entry name" value="REC"/>
    <property type="match status" value="1"/>
</dbReference>
<dbReference type="Gene3D" id="3.40.50.2300">
    <property type="match status" value="1"/>
</dbReference>
<dbReference type="InterPro" id="IPR003594">
    <property type="entry name" value="HATPase_dom"/>
</dbReference>
<proteinExistence type="predicted"/>
<name>A0A838YI59_9NEIS</name>
<organism evidence="20 21">
    <name type="scientific">Aquitalea aquatica</name>
    <dbReference type="NCBI Taxonomy" id="3044273"/>
    <lineage>
        <taxon>Bacteria</taxon>
        <taxon>Pseudomonadati</taxon>
        <taxon>Pseudomonadota</taxon>
        <taxon>Betaproteobacteria</taxon>
        <taxon>Neisseriales</taxon>
        <taxon>Chromobacteriaceae</taxon>
        <taxon>Aquitalea</taxon>
    </lineage>
</organism>
<evidence type="ECO:0000256" key="16">
    <source>
        <dbReference type="PROSITE-ProRule" id="PRU00169"/>
    </source>
</evidence>
<dbReference type="Gene3D" id="3.40.190.10">
    <property type="entry name" value="Periplasmic binding protein-like II"/>
    <property type="match status" value="4"/>
</dbReference>
<dbReference type="InterPro" id="IPR001638">
    <property type="entry name" value="Solute-binding_3/MltF_N"/>
</dbReference>
<evidence type="ECO:0000259" key="17">
    <source>
        <dbReference type="PROSITE" id="PS50109"/>
    </source>
</evidence>
<dbReference type="SUPFAM" id="SSF52172">
    <property type="entry name" value="CheY-like"/>
    <property type="match status" value="1"/>
</dbReference>
<evidence type="ECO:0000256" key="9">
    <source>
        <dbReference type="ARBA" id="ARBA00022729"/>
    </source>
</evidence>